<dbReference type="GO" id="GO:0002188">
    <property type="term" value="P:translation reinitiation"/>
    <property type="evidence" value="ECO:0007669"/>
    <property type="project" value="TreeGrafter"/>
</dbReference>
<comment type="caution">
    <text evidence="3">The sequence shown here is derived from an EMBL/GenBank/DDBJ whole genome shotgun (WGS) entry which is preliminary data.</text>
</comment>
<dbReference type="AlphaFoldDB" id="A0AA35S4W4"/>
<comment type="similarity">
    <text evidence="1">Belongs to the DENR family.</text>
</comment>
<dbReference type="GO" id="GO:0003729">
    <property type="term" value="F:mRNA binding"/>
    <property type="evidence" value="ECO:0007669"/>
    <property type="project" value="TreeGrafter"/>
</dbReference>
<proteinExistence type="inferred from homology"/>
<dbReference type="PANTHER" id="PTHR12789">
    <property type="entry name" value="DENSITY-REGULATED PROTEIN HOMOLOG"/>
    <property type="match status" value="1"/>
</dbReference>
<evidence type="ECO:0000256" key="1">
    <source>
        <dbReference type="ARBA" id="ARBA00007514"/>
    </source>
</evidence>
<protein>
    <submittedName>
        <fullName evidence="3">Density-regulated protein homolog</fullName>
    </submittedName>
</protein>
<dbReference type="PROSITE" id="PS50296">
    <property type="entry name" value="SUI1"/>
    <property type="match status" value="1"/>
</dbReference>
<dbReference type="CDD" id="cd11607">
    <property type="entry name" value="DENR_C"/>
    <property type="match status" value="1"/>
</dbReference>
<dbReference type="InterPro" id="IPR048517">
    <property type="entry name" value="DENR_N"/>
</dbReference>
<dbReference type="Pfam" id="PF21023">
    <property type="entry name" value="DENR_N"/>
    <property type="match status" value="1"/>
</dbReference>
<evidence type="ECO:0000313" key="4">
    <source>
        <dbReference type="Proteomes" id="UP001174909"/>
    </source>
</evidence>
<dbReference type="InterPro" id="IPR050318">
    <property type="entry name" value="DENR/SUI1_TIF"/>
</dbReference>
<organism evidence="3 4">
    <name type="scientific">Geodia barretti</name>
    <name type="common">Barrett's horny sponge</name>
    <dbReference type="NCBI Taxonomy" id="519541"/>
    <lineage>
        <taxon>Eukaryota</taxon>
        <taxon>Metazoa</taxon>
        <taxon>Porifera</taxon>
        <taxon>Demospongiae</taxon>
        <taxon>Heteroscleromorpha</taxon>
        <taxon>Tetractinellida</taxon>
        <taxon>Astrophorina</taxon>
        <taxon>Geodiidae</taxon>
        <taxon>Geodia</taxon>
    </lineage>
</organism>
<dbReference type="PANTHER" id="PTHR12789:SF0">
    <property type="entry name" value="DENSITY-REGULATED PROTEIN"/>
    <property type="match status" value="1"/>
</dbReference>
<dbReference type="FunFam" id="3.30.780.10:FF:000004">
    <property type="entry name" value="density-regulated protein-like"/>
    <property type="match status" value="1"/>
</dbReference>
<name>A0AA35S4W4_GEOBA</name>
<dbReference type="InterPro" id="IPR046447">
    <property type="entry name" value="DENR_C"/>
</dbReference>
<dbReference type="GO" id="GO:0001731">
    <property type="term" value="P:formation of translation preinitiation complex"/>
    <property type="evidence" value="ECO:0007669"/>
    <property type="project" value="TreeGrafter"/>
</dbReference>
<evidence type="ECO:0000259" key="2">
    <source>
        <dbReference type="PROSITE" id="PS50296"/>
    </source>
</evidence>
<sequence length="171" mass="19097">MAEDDAASFPLAVDYCGVCSMPPEYCEYSADPSKCYEWMKVNLPDHYSRIEAIAAQLEGVSVGEGKRQTRGGKAMKKVKIKEESVKRLCISRSQRAKRKCVTVIVGLKSFDIELKKASRLFAGHFSCGSSVTGDDEVVVQGDVYDGIVDFIKDKWPQVTEDHVKYMGDQKR</sequence>
<dbReference type="InterPro" id="IPR001950">
    <property type="entry name" value="SUI1"/>
</dbReference>
<dbReference type="Gene3D" id="3.30.780.10">
    <property type="entry name" value="SUI1-like domain"/>
    <property type="match status" value="1"/>
</dbReference>
<dbReference type="EMBL" id="CASHTH010002001">
    <property type="protein sequence ID" value="CAI8023264.1"/>
    <property type="molecule type" value="Genomic_DNA"/>
</dbReference>
<accession>A0AA35S4W4</accession>
<dbReference type="SUPFAM" id="SSF55159">
    <property type="entry name" value="eIF1-like"/>
    <property type="match status" value="1"/>
</dbReference>
<reference evidence="3" key="1">
    <citation type="submission" date="2023-03" db="EMBL/GenBank/DDBJ databases">
        <authorList>
            <person name="Steffen K."/>
            <person name="Cardenas P."/>
        </authorList>
    </citation>
    <scope>NUCLEOTIDE SEQUENCE</scope>
</reference>
<dbReference type="Pfam" id="PF01253">
    <property type="entry name" value="SUI1"/>
    <property type="match status" value="1"/>
</dbReference>
<evidence type="ECO:0000313" key="3">
    <source>
        <dbReference type="EMBL" id="CAI8023264.1"/>
    </source>
</evidence>
<dbReference type="GO" id="GO:0003743">
    <property type="term" value="F:translation initiation factor activity"/>
    <property type="evidence" value="ECO:0007669"/>
    <property type="project" value="InterPro"/>
</dbReference>
<dbReference type="InterPro" id="IPR036877">
    <property type="entry name" value="SUI1_dom_sf"/>
</dbReference>
<feature type="domain" description="SUI1" evidence="2">
    <location>
        <begin position="88"/>
        <end position="155"/>
    </location>
</feature>
<gene>
    <name evidence="3" type="ORF">GBAR_LOCUS13601</name>
</gene>
<dbReference type="Proteomes" id="UP001174909">
    <property type="component" value="Unassembled WGS sequence"/>
</dbReference>
<keyword evidence="4" id="KW-1185">Reference proteome</keyword>